<gene>
    <name evidence="1" type="ORF">HOP60_13775</name>
    <name evidence="2" type="ORF">HOP61_19935</name>
</gene>
<dbReference type="Proteomes" id="UP001320178">
    <property type="component" value="Unassembled WGS sequence"/>
</dbReference>
<accession>A0AAW4YYK5</accession>
<organism evidence="2 4">
    <name type="scientific">Billgrantia desiderata</name>
    <dbReference type="NCBI Taxonomy" id="52021"/>
    <lineage>
        <taxon>Bacteria</taxon>
        <taxon>Pseudomonadati</taxon>
        <taxon>Pseudomonadota</taxon>
        <taxon>Gammaproteobacteria</taxon>
        <taxon>Oceanospirillales</taxon>
        <taxon>Halomonadaceae</taxon>
        <taxon>Billgrantia</taxon>
    </lineage>
</organism>
<evidence type="ECO:0000313" key="3">
    <source>
        <dbReference type="Proteomes" id="UP001320154"/>
    </source>
</evidence>
<keyword evidence="3" id="KW-1185">Reference proteome</keyword>
<dbReference type="AlphaFoldDB" id="A0AAW4YYK5"/>
<evidence type="ECO:0000313" key="4">
    <source>
        <dbReference type="Proteomes" id="UP001320178"/>
    </source>
</evidence>
<reference evidence="2" key="1">
    <citation type="submission" date="2020-05" db="EMBL/GenBank/DDBJ databases">
        <authorList>
            <person name="Wang L."/>
            <person name="Shao Z."/>
        </authorList>
    </citation>
    <scope>NUCLEOTIDE SEQUENCE</scope>
    <source>
        <strain evidence="1">MCCC 1A05748</strain>
        <strain evidence="2">MCCC 1A05776</strain>
    </source>
</reference>
<protein>
    <submittedName>
        <fullName evidence="2">Uncharacterized protein</fullName>
    </submittedName>
</protein>
<dbReference type="RefSeq" id="WP_234240798.1">
    <property type="nucleotide sequence ID" value="NZ_JABFTQ010000008.1"/>
</dbReference>
<dbReference type="EMBL" id="JABFTS010000012">
    <property type="protein sequence ID" value="MCE8053569.1"/>
    <property type="molecule type" value="Genomic_DNA"/>
</dbReference>
<comment type="caution">
    <text evidence="2">The sequence shown here is derived from an EMBL/GenBank/DDBJ whole genome shotgun (WGS) entry which is preliminary data.</text>
</comment>
<sequence length="131" mass="14844">MTAAQPQDRSVASLSAATTRCRQRSRWWLAGLLVSCLLPAGLTQAETLRLAERVVQTCILAPTLMRARCRYVARRRALPHWPQRRPVAQARTSCVPPRMLPQRRWAAAHDVLTRRGPPLAYRLHQAISSCR</sequence>
<reference evidence="2 3" key="2">
    <citation type="journal article" date="2021" name="Front. Microbiol.">
        <title>Aerobic Denitrification and Heterotrophic Sulfur Oxidation in the Genus Halomonas Revealed by Six Novel Species Characterizations and Genome-Based Analysis.</title>
        <authorList>
            <person name="Wang L."/>
            <person name="Shao Z."/>
        </authorList>
    </citation>
    <scope>NUCLEOTIDE SEQUENCE</scope>
    <source>
        <strain evidence="1 3">MCCC 1A05748</strain>
        <strain evidence="2">MCCC 1A05776</strain>
    </source>
</reference>
<dbReference type="Proteomes" id="UP001320154">
    <property type="component" value="Unassembled WGS sequence"/>
</dbReference>
<name>A0AAW4YYK5_9GAMM</name>
<proteinExistence type="predicted"/>
<dbReference type="EMBL" id="JABFTQ010000008">
    <property type="protein sequence ID" value="MCE8047791.1"/>
    <property type="molecule type" value="Genomic_DNA"/>
</dbReference>
<evidence type="ECO:0000313" key="1">
    <source>
        <dbReference type="EMBL" id="MCE8047791.1"/>
    </source>
</evidence>
<evidence type="ECO:0000313" key="2">
    <source>
        <dbReference type="EMBL" id="MCE8053569.1"/>
    </source>
</evidence>